<dbReference type="AlphaFoldDB" id="D2B3R8"/>
<dbReference type="RefSeq" id="WP_012893087.1">
    <property type="nucleotide sequence ID" value="NC_013595.1"/>
</dbReference>
<organism evidence="1 2">
    <name type="scientific">Streptosporangium roseum (strain ATCC 12428 / DSM 43021 / JCM 3005 / KCTC 9067 / NCIMB 10171 / NRRL 2505 / NI 9100)</name>
    <dbReference type="NCBI Taxonomy" id="479432"/>
    <lineage>
        <taxon>Bacteria</taxon>
        <taxon>Bacillati</taxon>
        <taxon>Actinomycetota</taxon>
        <taxon>Actinomycetes</taxon>
        <taxon>Streptosporangiales</taxon>
        <taxon>Streptosporangiaceae</taxon>
        <taxon>Streptosporangium</taxon>
    </lineage>
</organism>
<gene>
    <name evidence="1" type="ordered locus">Sros_6641</name>
</gene>
<protein>
    <submittedName>
        <fullName evidence="1">Uncharacterized protein</fullName>
    </submittedName>
</protein>
<sequence length="140" mass="15351">MAAPQAEPTWQSISMLAMLTAHVEDGVTMVREQRATLERGLATPYVLDDAIVARVKRLFTQTAADNEIFAEQGWRWAAADMSAEQRCGVERYAALVEQMQAETTMILAIADELAKGTIETVLAKSDLELGIEALLRGGRL</sequence>
<dbReference type="Proteomes" id="UP000002029">
    <property type="component" value="Chromosome"/>
</dbReference>
<dbReference type="HOGENOM" id="CLU_149971_0_0_11"/>
<dbReference type="EMBL" id="CP001814">
    <property type="protein sequence ID" value="ACZ89353.1"/>
    <property type="molecule type" value="Genomic_DNA"/>
</dbReference>
<dbReference type="OrthoDB" id="3534775at2"/>
<keyword evidence="2" id="KW-1185">Reference proteome</keyword>
<accession>D2B3R8</accession>
<proteinExistence type="predicted"/>
<dbReference type="eggNOG" id="ENOG50334AR">
    <property type="taxonomic scope" value="Bacteria"/>
</dbReference>
<evidence type="ECO:0000313" key="2">
    <source>
        <dbReference type="Proteomes" id="UP000002029"/>
    </source>
</evidence>
<evidence type="ECO:0000313" key="1">
    <source>
        <dbReference type="EMBL" id="ACZ89353.1"/>
    </source>
</evidence>
<name>D2B3R8_STRRD</name>
<reference evidence="1 2" key="1">
    <citation type="journal article" date="2010" name="Stand. Genomic Sci.">
        <title>Complete genome sequence of Streptosporangium roseum type strain (NI 9100).</title>
        <authorList>
            <person name="Nolan M."/>
            <person name="Sikorski J."/>
            <person name="Jando M."/>
            <person name="Lucas S."/>
            <person name="Lapidus A."/>
            <person name="Glavina Del Rio T."/>
            <person name="Chen F."/>
            <person name="Tice H."/>
            <person name="Pitluck S."/>
            <person name="Cheng J.F."/>
            <person name="Chertkov O."/>
            <person name="Sims D."/>
            <person name="Meincke L."/>
            <person name="Brettin T."/>
            <person name="Han C."/>
            <person name="Detter J.C."/>
            <person name="Bruce D."/>
            <person name="Goodwin L."/>
            <person name="Land M."/>
            <person name="Hauser L."/>
            <person name="Chang Y.J."/>
            <person name="Jeffries C.D."/>
            <person name="Ivanova N."/>
            <person name="Mavromatis K."/>
            <person name="Mikhailova N."/>
            <person name="Chen A."/>
            <person name="Palaniappan K."/>
            <person name="Chain P."/>
            <person name="Rohde M."/>
            <person name="Goker M."/>
            <person name="Bristow J."/>
            <person name="Eisen J.A."/>
            <person name="Markowitz V."/>
            <person name="Hugenholtz P."/>
            <person name="Kyrpides N.C."/>
            <person name="Klenk H.P."/>
        </authorList>
    </citation>
    <scope>NUCLEOTIDE SEQUENCE [LARGE SCALE GENOMIC DNA]</scope>
    <source>
        <strain evidence="2">ATCC 12428 / DSM 43021 / JCM 3005 / NI 9100</strain>
    </source>
</reference>
<dbReference type="KEGG" id="sro:Sros_6641"/>